<feature type="compositionally biased region" description="Basic and acidic residues" evidence="1">
    <location>
        <begin position="11"/>
        <end position="31"/>
    </location>
</feature>
<protein>
    <submittedName>
        <fullName evidence="2">Uncharacterized protein</fullName>
    </submittedName>
</protein>
<accession>A0A8H4RVT9</accession>
<evidence type="ECO:0000313" key="2">
    <source>
        <dbReference type="EMBL" id="KAF4636917.1"/>
    </source>
</evidence>
<reference evidence="2 3" key="1">
    <citation type="submission" date="2020-03" db="EMBL/GenBank/DDBJ databases">
        <title>Draft Genome Sequence of Cudoniella acicularis.</title>
        <authorList>
            <person name="Buettner E."/>
            <person name="Kellner H."/>
        </authorList>
    </citation>
    <scope>NUCLEOTIDE SEQUENCE [LARGE SCALE GENOMIC DNA]</scope>
    <source>
        <strain evidence="2 3">DSM 108380</strain>
    </source>
</reference>
<organism evidence="2 3">
    <name type="scientific">Cudoniella acicularis</name>
    <dbReference type="NCBI Taxonomy" id="354080"/>
    <lineage>
        <taxon>Eukaryota</taxon>
        <taxon>Fungi</taxon>
        <taxon>Dikarya</taxon>
        <taxon>Ascomycota</taxon>
        <taxon>Pezizomycotina</taxon>
        <taxon>Leotiomycetes</taxon>
        <taxon>Helotiales</taxon>
        <taxon>Tricladiaceae</taxon>
        <taxon>Cudoniella</taxon>
    </lineage>
</organism>
<comment type="caution">
    <text evidence="2">The sequence shown here is derived from an EMBL/GenBank/DDBJ whole genome shotgun (WGS) entry which is preliminary data.</text>
</comment>
<keyword evidence="3" id="KW-1185">Reference proteome</keyword>
<evidence type="ECO:0000256" key="1">
    <source>
        <dbReference type="SAM" id="MobiDB-lite"/>
    </source>
</evidence>
<sequence>MSPHANAAHVLPRDGHTEETSGLKGEKEAAAGKKQGLSTGCTAEWTTGQRCKVCLPACPAAGLALIDWSDVRLWAASSAAGMQEPTIGASPQAAKMRAVQGRAGPASNQPMRAASHGPIHSNYSNHSALGRFLPTRTRSAWQLPYKELRPPDYLLSSFLTHTLSLSITTSTFSHLHSFNPTSSTSILHLQL</sequence>
<gene>
    <name evidence="2" type="ORF">G7Y89_g1148</name>
</gene>
<dbReference type="EMBL" id="JAAMPI010000043">
    <property type="protein sequence ID" value="KAF4636917.1"/>
    <property type="molecule type" value="Genomic_DNA"/>
</dbReference>
<dbReference type="AlphaFoldDB" id="A0A8H4RVT9"/>
<evidence type="ECO:0000313" key="3">
    <source>
        <dbReference type="Proteomes" id="UP000566819"/>
    </source>
</evidence>
<feature type="region of interest" description="Disordered" evidence="1">
    <location>
        <begin position="1"/>
        <end position="36"/>
    </location>
</feature>
<dbReference type="Proteomes" id="UP000566819">
    <property type="component" value="Unassembled WGS sequence"/>
</dbReference>
<proteinExistence type="predicted"/>
<name>A0A8H4RVT9_9HELO</name>